<dbReference type="Proteomes" id="UP001595616">
    <property type="component" value="Unassembled WGS sequence"/>
</dbReference>
<accession>A0ABV7Z1S9</accession>
<name>A0ABV7Z1S9_9BACT</name>
<proteinExistence type="predicted"/>
<reference evidence="3" key="1">
    <citation type="journal article" date="2019" name="Int. J. Syst. Evol. Microbiol.">
        <title>The Global Catalogue of Microorganisms (GCM) 10K type strain sequencing project: providing services to taxonomists for standard genome sequencing and annotation.</title>
        <authorList>
            <consortium name="The Broad Institute Genomics Platform"/>
            <consortium name="The Broad Institute Genome Sequencing Center for Infectious Disease"/>
            <person name="Wu L."/>
            <person name="Ma J."/>
        </authorList>
    </citation>
    <scope>NUCLEOTIDE SEQUENCE [LARGE SCALE GENOMIC DNA]</scope>
    <source>
        <strain evidence="3">CECT 7956</strain>
    </source>
</reference>
<feature type="domain" description="Tll0287-like" evidence="1">
    <location>
        <begin position="60"/>
        <end position="195"/>
    </location>
</feature>
<protein>
    <submittedName>
        <fullName evidence="2">DUF3365 domain-containing protein</fullName>
    </submittedName>
</protein>
<dbReference type="EMBL" id="JBHRYQ010000001">
    <property type="protein sequence ID" value="MFC3812196.1"/>
    <property type="molecule type" value="Genomic_DNA"/>
</dbReference>
<dbReference type="RefSeq" id="WP_379839063.1">
    <property type="nucleotide sequence ID" value="NZ_JBHRYQ010000001.1"/>
</dbReference>
<evidence type="ECO:0000259" key="1">
    <source>
        <dbReference type="Pfam" id="PF11845"/>
    </source>
</evidence>
<keyword evidence="3" id="KW-1185">Reference proteome</keyword>
<dbReference type="InterPro" id="IPR021796">
    <property type="entry name" value="Tll0287-like_dom"/>
</dbReference>
<evidence type="ECO:0000313" key="3">
    <source>
        <dbReference type="Proteomes" id="UP001595616"/>
    </source>
</evidence>
<evidence type="ECO:0000313" key="2">
    <source>
        <dbReference type="EMBL" id="MFC3812196.1"/>
    </source>
</evidence>
<organism evidence="2 3">
    <name type="scientific">Lacihabitans lacunae</name>
    <dbReference type="NCBI Taxonomy" id="1028214"/>
    <lineage>
        <taxon>Bacteria</taxon>
        <taxon>Pseudomonadati</taxon>
        <taxon>Bacteroidota</taxon>
        <taxon>Cytophagia</taxon>
        <taxon>Cytophagales</taxon>
        <taxon>Leadbetterellaceae</taxon>
        <taxon>Lacihabitans</taxon>
    </lineage>
</organism>
<comment type="caution">
    <text evidence="2">The sequence shown here is derived from an EMBL/GenBank/DDBJ whole genome shotgun (WGS) entry which is preliminary data.</text>
</comment>
<gene>
    <name evidence="2" type="ORF">ACFOOI_16160</name>
</gene>
<dbReference type="Pfam" id="PF11845">
    <property type="entry name" value="Tll0287-like"/>
    <property type="match status" value="1"/>
</dbReference>
<sequence length="200" mass="22436">MRKINVNLWGIALLVFVNLNCVNTKGKNTTMRDNSEEKLYLDLGKNIAASTQAVLGKNLMIAMAKGGPEYALEFCNSKAIPLTDSMAIEHKTAIKRVSDKARNPLNEANKLEKSIIVSIKEQLNKGDTPKPEIREVKGKMVAYYPIVTNAMCLQCHGKVNETVQQKTFEKINDFYPNDKATGYTVNQLRGLWVVEMQKTK</sequence>